<sequence>MAEMTGLALGAISLGIQVCKGVIVYADALRGKTDDLAGLEEKARALSGTLDAVSRTIDRLWPPPTNPPSPTAVSLLAAIANSTKACEADLSEMERFLVKYAGGSTLSGSMLRERFQNAWKRLQYGFKAGEISKMEAKLASVNSILLLALQGLGMDLAIDEAASTKTILDNTGQILKRTEIQDRELSRIQSDTTKTLQELGAAQESIGRMNRSLATTLTTSLPALHNDINEAAISAVGRVESLSTRIEDVVASSQTIHTTEVASLRHMLQVQTKAFEDLTAGLNGWILPNNRQLVVQRLTARPAMLQHAMHDMDRVRATQEQLETALYDGDPTTRDLAMCNCRPNSSTQSWRTRLGVSSFALTTRRHVSQHHPGCVLSRNSTDRPTTEHAVAAQIGVFNTVIDTALKLTYFWRQGAGGFSISPAFSICAVVDSRLSPSFRLTKLLSRFMIYNNPDASIGPVFICHYKVKLREIFQSGRASPTDLDQYGRTILHKLAISMHYVNGDARLGQESAHNVISDMVHVLGVPLEQQDHGGFLALHWYLRDLAGLVTRFHRAIKSLIPQGNGGKYSTPNFSHINLAILVAQSSYAYQICDVWKPDRLSEAIIRNEAACVRDLIYHYPGWLDDKPAFGVKSYMHLALYTAHCFEDLVSGLVMAAEDKVPNASKMLNWLLEYADSSGRTLAELVVSACSQEFHPTSHGKRCWYTSILHVLFAKRCRMRPSRLTMPPWISARCQTCLHTYVLELRDRRNYLKDIALRHFTVHQIRRYELDEDAPLDRHTALVVQELRQLQIHIPKYLITAEDDQDICPLWHSPMQHTWRSSGLIRYPSVPMCIPLASALYTFGFRDSQAPLHDGSTFLHHLIHLLYTPLPFDPANLQTLRWALQDSTPTTVTLESFWRFGSDAHRDCILCVWMTSNLNLTVAHVLAGALGRTLSVFADPSNLSSRRESWLSLVSEIMPLTLMDTSACLCSQDGRTPFVIFLQQYFSQWSNLSNFGTPTFLASHLRSVILACGRAWTPPTFQAAIRLLTFEALSMEHTCNDPPGSDCDHDLAVDLDPAPANTQTDPSVAIFSKLVKEFDSMIRAEVQVDTSEIQGDALKFADGEEGLHNELISLDDSHCESANRVSLGDSRGISQATWERWLHVWVELLDAEISDLHAQSIEDDHLKAAEKLGIKWCQPPPTKQQPLGQDMSSLEFWMGELDKI</sequence>
<name>A0A9P8Y5E7_9PEZI</name>
<keyword evidence="2" id="KW-1185">Reference proteome</keyword>
<evidence type="ECO:0000313" key="2">
    <source>
        <dbReference type="Proteomes" id="UP000756346"/>
    </source>
</evidence>
<evidence type="ECO:0000313" key="1">
    <source>
        <dbReference type="EMBL" id="KAH7030609.1"/>
    </source>
</evidence>
<dbReference type="Proteomes" id="UP000756346">
    <property type="component" value="Unassembled WGS sequence"/>
</dbReference>
<proteinExistence type="predicted"/>
<dbReference type="AlphaFoldDB" id="A0A9P8Y5E7"/>
<evidence type="ECO:0008006" key="3">
    <source>
        <dbReference type="Google" id="ProtNLM"/>
    </source>
</evidence>
<protein>
    <recommendedName>
        <fullName evidence="3">Fungal N-terminal domain-containing protein</fullName>
    </recommendedName>
</protein>
<accession>A0A9P8Y5E7</accession>
<comment type="caution">
    <text evidence="1">The sequence shown here is derived from an EMBL/GenBank/DDBJ whole genome shotgun (WGS) entry which is preliminary data.</text>
</comment>
<organism evidence="1 2">
    <name type="scientific">Microdochium trichocladiopsis</name>
    <dbReference type="NCBI Taxonomy" id="1682393"/>
    <lineage>
        <taxon>Eukaryota</taxon>
        <taxon>Fungi</taxon>
        <taxon>Dikarya</taxon>
        <taxon>Ascomycota</taxon>
        <taxon>Pezizomycotina</taxon>
        <taxon>Sordariomycetes</taxon>
        <taxon>Xylariomycetidae</taxon>
        <taxon>Xylariales</taxon>
        <taxon>Microdochiaceae</taxon>
        <taxon>Microdochium</taxon>
    </lineage>
</organism>
<dbReference type="OrthoDB" id="1577640at2759"/>
<dbReference type="GeneID" id="70192107"/>
<dbReference type="RefSeq" id="XP_046012289.1">
    <property type="nucleotide sequence ID" value="XM_046162561.1"/>
</dbReference>
<gene>
    <name evidence="1" type="ORF">B0I36DRAFT_430916</name>
</gene>
<reference evidence="1" key="1">
    <citation type="journal article" date="2021" name="Nat. Commun.">
        <title>Genetic determinants of endophytism in the Arabidopsis root mycobiome.</title>
        <authorList>
            <person name="Mesny F."/>
            <person name="Miyauchi S."/>
            <person name="Thiergart T."/>
            <person name="Pickel B."/>
            <person name="Atanasova L."/>
            <person name="Karlsson M."/>
            <person name="Huettel B."/>
            <person name="Barry K.W."/>
            <person name="Haridas S."/>
            <person name="Chen C."/>
            <person name="Bauer D."/>
            <person name="Andreopoulos W."/>
            <person name="Pangilinan J."/>
            <person name="LaButti K."/>
            <person name="Riley R."/>
            <person name="Lipzen A."/>
            <person name="Clum A."/>
            <person name="Drula E."/>
            <person name="Henrissat B."/>
            <person name="Kohler A."/>
            <person name="Grigoriev I.V."/>
            <person name="Martin F.M."/>
            <person name="Hacquard S."/>
        </authorList>
    </citation>
    <scope>NUCLEOTIDE SEQUENCE</scope>
    <source>
        <strain evidence="1">MPI-CAGE-CH-0230</strain>
    </source>
</reference>
<dbReference type="EMBL" id="JAGTJQ010000005">
    <property type="protein sequence ID" value="KAH7030609.1"/>
    <property type="molecule type" value="Genomic_DNA"/>
</dbReference>